<accession>A0ABQ4EL72</accession>
<evidence type="ECO:0000313" key="2">
    <source>
        <dbReference type="EMBL" id="GIG95474.1"/>
    </source>
</evidence>
<comment type="caution">
    <text evidence="2">The sequence shown here is derived from an EMBL/GenBank/DDBJ whole genome shotgun (WGS) entry which is preliminary data.</text>
</comment>
<dbReference type="Proteomes" id="UP000621500">
    <property type="component" value="Unassembled WGS sequence"/>
</dbReference>
<dbReference type="EMBL" id="BONX01000010">
    <property type="protein sequence ID" value="GIG95474.1"/>
    <property type="molecule type" value="Genomic_DNA"/>
</dbReference>
<name>A0ABQ4EL72_9ACTN</name>
<gene>
    <name evidence="2" type="ORF">Pma05_20470</name>
</gene>
<feature type="chain" id="PRO_5046931137" description="Lactococcin 972 family bacteriocin" evidence="1">
    <location>
        <begin position="40"/>
        <end position="105"/>
    </location>
</feature>
<keyword evidence="1" id="KW-0732">Signal</keyword>
<organism evidence="2 3">
    <name type="scientific">Plantactinospora mayteni</name>
    <dbReference type="NCBI Taxonomy" id="566021"/>
    <lineage>
        <taxon>Bacteria</taxon>
        <taxon>Bacillati</taxon>
        <taxon>Actinomycetota</taxon>
        <taxon>Actinomycetes</taxon>
        <taxon>Micromonosporales</taxon>
        <taxon>Micromonosporaceae</taxon>
        <taxon>Plantactinospora</taxon>
    </lineage>
</organism>
<evidence type="ECO:0008006" key="4">
    <source>
        <dbReference type="Google" id="ProtNLM"/>
    </source>
</evidence>
<dbReference type="RefSeq" id="WP_203857063.1">
    <property type="nucleotide sequence ID" value="NZ_BAAAZQ010000007.1"/>
</dbReference>
<reference evidence="2 3" key="1">
    <citation type="submission" date="2021-01" db="EMBL/GenBank/DDBJ databases">
        <title>Whole genome shotgun sequence of Plantactinospora mayteni NBRC 109088.</title>
        <authorList>
            <person name="Komaki H."/>
            <person name="Tamura T."/>
        </authorList>
    </citation>
    <scope>NUCLEOTIDE SEQUENCE [LARGE SCALE GENOMIC DNA]</scope>
    <source>
        <strain evidence="2 3">NBRC 109088</strain>
    </source>
</reference>
<feature type="signal peptide" evidence="1">
    <location>
        <begin position="1"/>
        <end position="39"/>
    </location>
</feature>
<sequence>MSSSNRGLRTGLRTKLAGGLGAAGLLVAASLAMASPAQAACAYDYTSHGFNSSYAEAETADCSYWSNSYAQHGGSAIYSGWYSVSSWARADVGVSFSHNADNFFS</sequence>
<keyword evidence="3" id="KW-1185">Reference proteome</keyword>
<proteinExistence type="predicted"/>
<evidence type="ECO:0000313" key="3">
    <source>
        <dbReference type="Proteomes" id="UP000621500"/>
    </source>
</evidence>
<protein>
    <recommendedName>
        <fullName evidence="4">Lactococcin 972 family bacteriocin</fullName>
    </recommendedName>
</protein>
<evidence type="ECO:0000256" key="1">
    <source>
        <dbReference type="SAM" id="SignalP"/>
    </source>
</evidence>